<dbReference type="AlphaFoldDB" id="A0A915KQW7"/>
<dbReference type="Proteomes" id="UP000887565">
    <property type="component" value="Unplaced"/>
</dbReference>
<organism evidence="1 2">
    <name type="scientific">Romanomermis culicivorax</name>
    <name type="common">Nematode worm</name>
    <dbReference type="NCBI Taxonomy" id="13658"/>
    <lineage>
        <taxon>Eukaryota</taxon>
        <taxon>Metazoa</taxon>
        <taxon>Ecdysozoa</taxon>
        <taxon>Nematoda</taxon>
        <taxon>Enoplea</taxon>
        <taxon>Dorylaimia</taxon>
        <taxon>Mermithida</taxon>
        <taxon>Mermithoidea</taxon>
        <taxon>Mermithidae</taxon>
        <taxon>Romanomermis</taxon>
    </lineage>
</organism>
<name>A0A915KQW7_ROMCU</name>
<sequence>MAISKELLGDAMGKVCMDMVRNDPIRNQNWANRLHIELHRRRLLRNRRRSCRLIERRHVRVGAVIVAHIVAQNGGNFGRHERPRRPVRTGRFARALFTGRAMDHDVVGGGRSGGGAILTLTVLGRQLFADGGAAAREAKFETHDRPAAIAGLLCVKPSMPAPNDVDVDVGNGPDIGLSGP</sequence>
<dbReference type="WBParaSite" id="nRc.2.0.1.t41287-RA">
    <property type="protein sequence ID" value="nRc.2.0.1.t41287-RA"/>
    <property type="gene ID" value="nRc.2.0.1.g41287"/>
</dbReference>
<evidence type="ECO:0000313" key="1">
    <source>
        <dbReference type="Proteomes" id="UP000887565"/>
    </source>
</evidence>
<reference evidence="2" key="1">
    <citation type="submission" date="2022-11" db="UniProtKB">
        <authorList>
            <consortium name="WormBaseParasite"/>
        </authorList>
    </citation>
    <scope>IDENTIFICATION</scope>
</reference>
<protein>
    <submittedName>
        <fullName evidence="2">Uncharacterized protein</fullName>
    </submittedName>
</protein>
<keyword evidence="1" id="KW-1185">Reference proteome</keyword>
<accession>A0A915KQW7</accession>
<proteinExistence type="predicted"/>
<evidence type="ECO:0000313" key="2">
    <source>
        <dbReference type="WBParaSite" id="nRc.2.0.1.t41287-RA"/>
    </source>
</evidence>